<feature type="transmembrane region" description="Helical" evidence="1">
    <location>
        <begin position="43"/>
        <end position="62"/>
    </location>
</feature>
<dbReference type="OMA" id="EYAENYQ"/>
<evidence type="ECO:0000313" key="3">
    <source>
        <dbReference type="Proteomes" id="UP000688137"/>
    </source>
</evidence>
<name>A0A8S1JWK2_PARPR</name>
<evidence type="ECO:0000256" key="1">
    <source>
        <dbReference type="SAM" id="Phobius"/>
    </source>
</evidence>
<keyword evidence="1" id="KW-0472">Membrane</keyword>
<keyword evidence="3" id="KW-1185">Reference proteome</keyword>
<reference evidence="2" key="1">
    <citation type="submission" date="2021-01" db="EMBL/GenBank/DDBJ databases">
        <authorList>
            <consortium name="Genoscope - CEA"/>
            <person name="William W."/>
        </authorList>
    </citation>
    <scope>NUCLEOTIDE SEQUENCE</scope>
</reference>
<keyword evidence="1" id="KW-0812">Transmembrane</keyword>
<evidence type="ECO:0000313" key="2">
    <source>
        <dbReference type="EMBL" id="CAD8044940.1"/>
    </source>
</evidence>
<protein>
    <submittedName>
        <fullName evidence="2">Uncharacterized protein</fullName>
    </submittedName>
</protein>
<proteinExistence type="predicted"/>
<gene>
    <name evidence="2" type="ORF">PPRIM_AZ9-3.1.T0080509</name>
</gene>
<accession>A0A8S1JWK2</accession>
<sequence>MQKIFPQPSDYLAPMTEKEKVLLEKWKSNELGNEKKNAIKIRLFLYLGLSTTVYGLLGIYLVNSIVKDMEKSGFQKMEKEASNIIDNIKRADFKYARSTEISNQMLKILKYKQVVQGFCCIMGLSYGLAQMRMYIKEYAENYQN</sequence>
<feature type="transmembrane region" description="Helical" evidence="1">
    <location>
        <begin position="114"/>
        <end position="135"/>
    </location>
</feature>
<organism evidence="2 3">
    <name type="scientific">Paramecium primaurelia</name>
    <dbReference type="NCBI Taxonomy" id="5886"/>
    <lineage>
        <taxon>Eukaryota</taxon>
        <taxon>Sar</taxon>
        <taxon>Alveolata</taxon>
        <taxon>Ciliophora</taxon>
        <taxon>Intramacronucleata</taxon>
        <taxon>Oligohymenophorea</taxon>
        <taxon>Peniculida</taxon>
        <taxon>Parameciidae</taxon>
        <taxon>Paramecium</taxon>
    </lineage>
</organism>
<dbReference type="Proteomes" id="UP000688137">
    <property type="component" value="Unassembled WGS sequence"/>
</dbReference>
<keyword evidence="1" id="KW-1133">Transmembrane helix</keyword>
<dbReference type="EMBL" id="CAJJDM010000004">
    <property type="protein sequence ID" value="CAD8044940.1"/>
    <property type="molecule type" value="Genomic_DNA"/>
</dbReference>
<dbReference type="AlphaFoldDB" id="A0A8S1JWK2"/>
<comment type="caution">
    <text evidence="2">The sequence shown here is derived from an EMBL/GenBank/DDBJ whole genome shotgun (WGS) entry which is preliminary data.</text>
</comment>